<evidence type="ECO:0000259" key="7">
    <source>
        <dbReference type="PROSITE" id="PS50950"/>
    </source>
</evidence>
<name>A0AAN8JZC9_PATCE</name>
<dbReference type="PROSITE" id="PS50950">
    <property type="entry name" value="ZF_THAP"/>
    <property type="match status" value="1"/>
</dbReference>
<dbReference type="Pfam" id="PF21789">
    <property type="entry name" value="TNP-like_RNaseH_C"/>
    <property type="match status" value="1"/>
</dbReference>
<sequence>MPESCCCFGCFNVRQKGSGLSFHKFPLQNPELVNKWLIKISQENFSPSQHHVVCSDHFIKDDYIRGIHPSEDPTSRHDLLHQAIPSVFPAHPINKQVILQKRRAPPKLRIKSEKEENPIPIKKSCPGITDHSYINIPMPSTPEALRDKLKKTQEKLDNKRKELKAVKQKVKRQEIKISKLLNEVKEQNLITKNEIDLFQMNFGEKTFQLIENEVNQKDKNKYGQRYSEELKQFAVTLHFHSAQAYEFLRQYLHLPHPGTIRQWSASLNCQPGFLSEVIDHLKRMILDRPEFRHCCLMFDAMALKKEVVYDPKFGNYAGFVDCGKFQPSSGDTLTTEALVFMLVGLTGQAQHEILKMLIITLTEDGLHIHGVVCDGSYANKGTASKLGCSTDPDSIEHRFKNPANPEQTISFIFDACHLIQLVRNCFATLQTVYHEDRQISWKFIEKLNEIQQNDNLNLVNKLKAKHIQWKQHKMNVKLAVQTMSSSVADAIDFLREDLGLPNFAGSEETTEFIRKMDKLFDFMNSKTPCGKGYKKPMNLSNIDIRREQLLDIKKYISESYDATGQPLCKGRRKTAFDGFMISIDSVLEISQFLLRMPQPFRYVLTFKMSQDHLEMFFSRICRRGGWNNNPNCLQFKWSLRATLLKNSILPSKNANIIVEEPLETVFPETTPSSCTSYKQ</sequence>
<evidence type="ECO:0000256" key="6">
    <source>
        <dbReference type="SAM" id="Coils"/>
    </source>
</evidence>
<protein>
    <recommendedName>
        <fullName evidence="7">THAP-type domain-containing protein</fullName>
    </recommendedName>
</protein>
<reference evidence="8 9" key="1">
    <citation type="submission" date="2024-01" db="EMBL/GenBank/DDBJ databases">
        <title>The genome of the rayed Mediterranean limpet Patella caerulea (Linnaeus, 1758).</title>
        <authorList>
            <person name="Anh-Thu Weber A."/>
            <person name="Halstead-Nussloch G."/>
        </authorList>
    </citation>
    <scope>NUCLEOTIDE SEQUENCE [LARGE SCALE GENOMIC DNA]</scope>
    <source>
        <strain evidence="8">AATW-2023a</strain>
        <tissue evidence="8">Whole specimen</tissue>
    </source>
</reference>
<dbReference type="InterPro" id="IPR048367">
    <property type="entry name" value="TNP-like_RNaseH_C"/>
</dbReference>
<evidence type="ECO:0000256" key="1">
    <source>
        <dbReference type="ARBA" id="ARBA00022723"/>
    </source>
</evidence>
<dbReference type="SMART" id="SM00692">
    <property type="entry name" value="DM3"/>
    <property type="match status" value="1"/>
</dbReference>
<dbReference type="EMBL" id="JAZGQO010000007">
    <property type="protein sequence ID" value="KAK6182029.1"/>
    <property type="molecule type" value="Genomic_DNA"/>
</dbReference>
<evidence type="ECO:0000256" key="2">
    <source>
        <dbReference type="ARBA" id="ARBA00022771"/>
    </source>
</evidence>
<keyword evidence="3" id="KW-0862">Zinc</keyword>
<dbReference type="SMART" id="SM00980">
    <property type="entry name" value="THAP"/>
    <property type="match status" value="1"/>
</dbReference>
<comment type="caution">
    <text evidence="8">The sequence shown here is derived from an EMBL/GenBank/DDBJ whole genome shotgun (WGS) entry which is preliminary data.</text>
</comment>
<feature type="coiled-coil region" evidence="6">
    <location>
        <begin position="142"/>
        <end position="183"/>
    </location>
</feature>
<keyword evidence="9" id="KW-1185">Reference proteome</keyword>
<dbReference type="PANTHER" id="PTHR47577">
    <property type="entry name" value="THAP DOMAIN-CONTAINING PROTEIN 6"/>
    <property type="match status" value="1"/>
</dbReference>
<dbReference type="GO" id="GO:0003677">
    <property type="term" value="F:DNA binding"/>
    <property type="evidence" value="ECO:0007669"/>
    <property type="project" value="UniProtKB-UniRule"/>
</dbReference>
<dbReference type="InterPro" id="IPR048365">
    <property type="entry name" value="TNP-like_RNaseH_N"/>
</dbReference>
<accession>A0AAN8JZC9</accession>
<proteinExistence type="predicted"/>
<dbReference type="InterPro" id="IPR048366">
    <property type="entry name" value="TNP-like_GBD"/>
</dbReference>
<keyword evidence="6" id="KW-0175">Coiled coil</keyword>
<evidence type="ECO:0000256" key="4">
    <source>
        <dbReference type="ARBA" id="ARBA00023125"/>
    </source>
</evidence>
<dbReference type="Pfam" id="PF21787">
    <property type="entry name" value="TNP-like_RNaseH_N"/>
    <property type="match status" value="1"/>
</dbReference>
<dbReference type="SUPFAM" id="SSF57716">
    <property type="entry name" value="Glucocorticoid receptor-like (DNA-binding domain)"/>
    <property type="match status" value="1"/>
</dbReference>
<keyword evidence="4 5" id="KW-0238">DNA-binding</keyword>
<dbReference type="Pfam" id="PF12017">
    <property type="entry name" value="Tnp_P_element"/>
    <property type="match status" value="1"/>
</dbReference>
<gene>
    <name evidence="8" type="ORF">SNE40_009797</name>
</gene>
<dbReference type="PANTHER" id="PTHR47577:SF2">
    <property type="entry name" value="THAP DOMAIN CONTAINING 9"/>
    <property type="match status" value="1"/>
</dbReference>
<dbReference type="Pfam" id="PF05485">
    <property type="entry name" value="THAP"/>
    <property type="match status" value="1"/>
</dbReference>
<evidence type="ECO:0000313" key="8">
    <source>
        <dbReference type="EMBL" id="KAK6182029.1"/>
    </source>
</evidence>
<evidence type="ECO:0000256" key="3">
    <source>
        <dbReference type="ARBA" id="ARBA00022833"/>
    </source>
</evidence>
<dbReference type="GO" id="GO:0008270">
    <property type="term" value="F:zinc ion binding"/>
    <property type="evidence" value="ECO:0007669"/>
    <property type="project" value="UniProtKB-KW"/>
</dbReference>
<keyword evidence="2 5" id="KW-0863">Zinc-finger</keyword>
<evidence type="ECO:0000256" key="5">
    <source>
        <dbReference type="PROSITE-ProRule" id="PRU00309"/>
    </source>
</evidence>
<evidence type="ECO:0000313" key="9">
    <source>
        <dbReference type="Proteomes" id="UP001347796"/>
    </source>
</evidence>
<keyword evidence="1" id="KW-0479">Metal-binding</keyword>
<feature type="domain" description="THAP-type" evidence="7">
    <location>
        <begin position="1"/>
        <end position="88"/>
    </location>
</feature>
<dbReference type="InterPro" id="IPR006612">
    <property type="entry name" value="THAP_Znf"/>
</dbReference>
<organism evidence="8 9">
    <name type="scientific">Patella caerulea</name>
    <name type="common">Rayed Mediterranean limpet</name>
    <dbReference type="NCBI Taxonomy" id="87958"/>
    <lineage>
        <taxon>Eukaryota</taxon>
        <taxon>Metazoa</taxon>
        <taxon>Spiralia</taxon>
        <taxon>Lophotrochozoa</taxon>
        <taxon>Mollusca</taxon>
        <taxon>Gastropoda</taxon>
        <taxon>Patellogastropoda</taxon>
        <taxon>Patelloidea</taxon>
        <taxon>Patellidae</taxon>
        <taxon>Patella</taxon>
    </lineage>
</organism>
<dbReference type="InterPro" id="IPR021896">
    <property type="entry name" value="THAP9-like_HTH"/>
</dbReference>
<dbReference type="Proteomes" id="UP001347796">
    <property type="component" value="Unassembled WGS sequence"/>
</dbReference>
<dbReference type="Pfam" id="PF21788">
    <property type="entry name" value="TNP-like_GBD"/>
    <property type="match status" value="1"/>
</dbReference>
<dbReference type="AlphaFoldDB" id="A0AAN8JZC9"/>